<keyword evidence="2" id="KW-0964">Secreted</keyword>
<dbReference type="Pfam" id="PF13620">
    <property type="entry name" value="CarboxypepD_reg"/>
    <property type="match status" value="1"/>
</dbReference>
<sequence>MAKNPYARLLVAGATALALLVGAGGSGFAAEPETGTIAGRYTDDGVAAANTPVGVQSLDFATYRQAVTNEAGEYQVSDLPPGQYKVSFGSSDGGPGQYYHGKSSFFEADTVTVNAGEVTTADDEELPWGLARITVVDRAGAPVAGAQIEFAQADGGPGSSGPTDESGVFYLPLRVGRYKVRVTLNPFTQGSFTQWVPGVADREQAQIFELADGQSLNINETLMPTGKVSGRFTDAAGNGLADVFVLLNRPNAFPFGTARTGPDGSYTVQYVPTGGQFTVQFLDYARGISQYAYGTVHPEQATTFSVSDGQQLVVNDSLLPTGSVRVTAKDAATGAAISSFGVSLMSAGYGETSTGAAVIENVPIGTHPVLVSGIGFEEASGSVTVTAGQQASVEVTMRSKSKIEATVVDSATGQPVSGVCLVVATVQNFMLPDGCAGASDAQGRTVVETPGAGWYQVLAYPAEAEGYGAQWVGANGGSGSQLNAKLIKVEAGKGSQAPVIKLDRGGSVTGIIRDTAGAPVKWADAAIGPWSNEVGGGILVTTTDEDGRYTLDRLGPYQWPLLFQVRELREYSGGVANRHLAQTVSVHSGQTTNYDFQMRTPVAVTANVSLNADSDCYLYLLNAVTGDRLSSGWVESCRGGSVSMNLVGPQLIKVSVVYRVGDNYVQKWYGGGSFLTAKPIILPASGSKTVNLRF</sequence>
<evidence type="ECO:0000256" key="2">
    <source>
        <dbReference type="ARBA" id="ARBA00022525"/>
    </source>
</evidence>
<dbReference type="Proteomes" id="UP000612899">
    <property type="component" value="Unassembled WGS sequence"/>
</dbReference>
<protein>
    <recommendedName>
        <fullName evidence="7">Alpha-amylase</fullName>
    </recommendedName>
</protein>
<reference evidence="5" key="1">
    <citation type="submission" date="2021-01" db="EMBL/GenBank/DDBJ databases">
        <title>Whole genome shotgun sequence of Rhizocola hellebori NBRC 109834.</title>
        <authorList>
            <person name="Komaki H."/>
            <person name="Tamura T."/>
        </authorList>
    </citation>
    <scope>NUCLEOTIDE SEQUENCE</scope>
    <source>
        <strain evidence="5">NBRC 109834</strain>
    </source>
</reference>
<dbReference type="RefSeq" id="WP_203915149.1">
    <property type="nucleotide sequence ID" value="NZ_BONY01000133.1"/>
</dbReference>
<dbReference type="EMBL" id="BONY01000133">
    <property type="protein sequence ID" value="GIH11432.1"/>
    <property type="molecule type" value="Genomic_DNA"/>
</dbReference>
<organism evidence="5 6">
    <name type="scientific">Rhizocola hellebori</name>
    <dbReference type="NCBI Taxonomy" id="1392758"/>
    <lineage>
        <taxon>Bacteria</taxon>
        <taxon>Bacillati</taxon>
        <taxon>Actinomycetota</taxon>
        <taxon>Actinomycetes</taxon>
        <taxon>Micromonosporales</taxon>
        <taxon>Micromonosporaceae</taxon>
        <taxon>Rhizocola</taxon>
    </lineage>
</organism>
<evidence type="ECO:0000313" key="5">
    <source>
        <dbReference type="EMBL" id="GIH11432.1"/>
    </source>
</evidence>
<feature type="chain" id="PRO_5035162292" description="Alpha-amylase" evidence="4">
    <location>
        <begin position="30"/>
        <end position="694"/>
    </location>
</feature>
<dbReference type="InterPro" id="IPR013784">
    <property type="entry name" value="Carb-bd-like_fold"/>
</dbReference>
<evidence type="ECO:0000313" key="6">
    <source>
        <dbReference type="Proteomes" id="UP000612899"/>
    </source>
</evidence>
<comment type="caution">
    <text evidence="5">The sequence shown here is derived from an EMBL/GenBank/DDBJ whole genome shotgun (WGS) entry which is preliminary data.</text>
</comment>
<gene>
    <name evidence="5" type="ORF">Rhe02_94990</name>
</gene>
<feature type="signal peptide" evidence="4">
    <location>
        <begin position="1"/>
        <end position="29"/>
    </location>
</feature>
<dbReference type="PANTHER" id="PTHR36108:SF13">
    <property type="entry name" value="COLOSSIN-B-RELATED"/>
    <property type="match status" value="1"/>
</dbReference>
<dbReference type="Gene3D" id="2.60.40.1120">
    <property type="entry name" value="Carboxypeptidase-like, regulatory domain"/>
    <property type="match status" value="2"/>
</dbReference>
<evidence type="ECO:0008006" key="7">
    <source>
        <dbReference type="Google" id="ProtNLM"/>
    </source>
</evidence>
<proteinExistence type="inferred from homology"/>
<dbReference type="AlphaFoldDB" id="A0A8J3QJX5"/>
<evidence type="ECO:0000256" key="1">
    <source>
        <dbReference type="ARBA" id="ARBA00007257"/>
    </source>
</evidence>
<comment type="similarity">
    <text evidence="1">Belongs to the serine-aspartate repeat-containing protein (SDr) family.</text>
</comment>
<dbReference type="GO" id="GO:0030246">
    <property type="term" value="F:carbohydrate binding"/>
    <property type="evidence" value="ECO:0007669"/>
    <property type="project" value="InterPro"/>
</dbReference>
<evidence type="ECO:0000256" key="3">
    <source>
        <dbReference type="ARBA" id="ARBA00022729"/>
    </source>
</evidence>
<dbReference type="SUPFAM" id="SSF49452">
    <property type="entry name" value="Starch-binding domain-like"/>
    <property type="match status" value="3"/>
</dbReference>
<evidence type="ECO:0000256" key="4">
    <source>
        <dbReference type="SAM" id="SignalP"/>
    </source>
</evidence>
<accession>A0A8J3QJX5</accession>
<keyword evidence="6" id="KW-1185">Reference proteome</keyword>
<dbReference type="InterPro" id="IPR008969">
    <property type="entry name" value="CarboxyPept-like_regulatory"/>
</dbReference>
<dbReference type="PANTHER" id="PTHR36108">
    <property type="entry name" value="COLOSSIN-B-RELATED"/>
    <property type="match status" value="1"/>
</dbReference>
<keyword evidence="3 4" id="KW-0732">Signal</keyword>
<dbReference type="SUPFAM" id="SSF49464">
    <property type="entry name" value="Carboxypeptidase regulatory domain-like"/>
    <property type="match status" value="2"/>
</dbReference>
<name>A0A8J3QJX5_9ACTN</name>